<dbReference type="Proteomes" id="UP001214043">
    <property type="component" value="Chromosome"/>
</dbReference>
<dbReference type="InterPro" id="IPR029000">
    <property type="entry name" value="Cyclophilin-like_dom_sf"/>
</dbReference>
<evidence type="ECO:0000256" key="3">
    <source>
        <dbReference type="ARBA" id="ARBA00022840"/>
    </source>
</evidence>
<sequence>MNRRISYNLTEFGEHGWLAQVKSANDLVAAALFVNAVAGALRHLPGINDAVAGVDSVVLRFDPAVMAASAARKCFEDTLNNTSLTLTPPQRRIDIPVCYGGEYGPDLESLSKRLSFTNDDIIKKHASASYRVLTIGFAPGFMYLGPLDPALHVERLETPRVRVPAGSVGIAGAMTGVYSLSSPGGWRIIGRTPRKLFNPDNDDPFTFSPGDEIRFSPIDEDRFHAMEQGEQ</sequence>
<dbReference type="EMBL" id="CP118166">
    <property type="protein sequence ID" value="WDI33049.1"/>
    <property type="molecule type" value="Genomic_DNA"/>
</dbReference>
<evidence type="ECO:0000256" key="2">
    <source>
        <dbReference type="ARBA" id="ARBA00022801"/>
    </source>
</evidence>
<organism evidence="5 6">
    <name type="scientific">Hyphococcus flavus</name>
    <dbReference type="NCBI Taxonomy" id="1866326"/>
    <lineage>
        <taxon>Bacteria</taxon>
        <taxon>Pseudomonadati</taxon>
        <taxon>Pseudomonadota</taxon>
        <taxon>Alphaproteobacteria</taxon>
        <taxon>Parvularculales</taxon>
        <taxon>Parvularculaceae</taxon>
        <taxon>Hyphococcus</taxon>
    </lineage>
</organism>
<keyword evidence="6" id="KW-1185">Reference proteome</keyword>
<keyword evidence="1" id="KW-0547">Nucleotide-binding</keyword>
<dbReference type="AlphaFoldDB" id="A0AAE9ZDX5"/>
<evidence type="ECO:0000313" key="6">
    <source>
        <dbReference type="Proteomes" id="UP001214043"/>
    </source>
</evidence>
<dbReference type="SMART" id="SM00796">
    <property type="entry name" value="AHS1"/>
    <property type="match status" value="1"/>
</dbReference>
<feature type="domain" description="Carboxyltransferase" evidence="4">
    <location>
        <begin position="7"/>
        <end position="207"/>
    </location>
</feature>
<dbReference type="PANTHER" id="PTHR34698">
    <property type="entry name" value="5-OXOPROLINASE SUBUNIT B"/>
    <property type="match status" value="1"/>
</dbReference>
<name>A0AAE9ZDX5_9PROT</name>
<dbReference type="KEGG" id="hfl:PUV54_07555"/>
<dbReference type="EC" id="3.5.2.9" evidence="5"/>
<dbReference type="NCBIfam" id="TIGR00370">
    <property type="entry name" value="5-oxoprolinase subunit PxpB"/>
    <property type="match status" value="1"/>
</dbReference>
<dbReference type="InterPro" id="IPR003833">
    <property type="entry name" value="CT_C_D"/>
</dbReference>
<dbReference type="SUPFAM" id="SSF160467">
    <property type="entry name" value="PH0987 N-terminal domain-like"/>
    <property type="match status" value="1"/>
</dbReference>
<dbReference type="SUPFAM" id="SSF50891">
    <property type="entry name" value="Cyclophilin-like"/>
    <property type="match status" value="1"/>
</dbReference>
<gene>
    <name evidence="5" type="primary">pxpB</name>
    <name evidence="5" type="ORF">PUV54_07555</name>
</gene>
<proteinExistence type="predicted"/>
<dbReference type="RefSeq" id="WP_274495008.1">
    <property type="nucleotide sequence ID" value="NZ_CP118166.1"/>
</dbReference>
<dbReference type="GO" id="GO:0005524">
    <property type="term" value="F:ATP binding"/>
    <property type="evidence" value="ECO:0007669"/>
    <property type="project" value="UniProtKB-KW"/>
</dbReference>
<dbReference type="PANTHER" id="PTHR34698:SF2">
    <property type="entry name" value="5-OXOPROLINASE SUBUNIT B"/>
    <property type="match status" value="1"/>
</dbReference>
<dbReference type="Gene3D" id="2.40.100.10">
    <property type="entry name" value="Cyclophilin-like"/>
    <property type="match status" value="1"/>
</dbReference>
<evidence type="ECO:0000313" key="5">
    <source>
        <dbReference type="EMBL" id="WDI33049.1"/>
    </source>
</evidence>
<dbReference type="GO" id="GO:0017168">
    <property type="term" value="F:5-oxoprolinase (ATP-hydrolyzing) activity"/>
    <property type="evidence" value="ECO:0007669"/>
    <property type="project" value="UniProtKB-EC"/>
</dbReference>
<accession>A0AAE9ZDX5</accession>
<reference evidence="5" key="1">
    <citation type="submission" date="2023-02" db="EMBL/GenBank/DDBJ databases">
        <title>Genome sequence of Hyphococcus flavus.</title>
        <authorList>
            <person name="Rong J.-C."/>
            <person name="Zhao Q."/>
            <person name="Yi M."/>
            <person name="Wu J.-Y."/>
        </authorList>
    </citation>
    <scope>NUCLEOTIDE SEQUENCE</scope>
    <source>
        <strain evidence="5">MCCC 1K03223</strain>
    </source>
</reference>
<evidence type="ECO:0000259" key="4">
    <source>
        <dbReference type="SMART" id="SM00796"/>
    </source>
</evidence>
<evidence type="ECO:0000256" key="1">
    <source>
        <dbReference type="ARBA" id="ARBA00022741"/>
    </source>
</evidence>
<keyword evidence="3" id="KW-0067">ATP-binding</keyword>
<dbReference type="Pfam" id="PF02682">
    <property type="entry name" value="CT_C_D"/>
    <property type="match status" value="1"/>
</dbReference>
<keyword evidence="2 5" id="KW-0378">Hydrolase</keyword>
<protein>
    <submittedName>
        <fullName evidence="5">5-oxoprolinase subunit PxpB</fullName>
        <ecNumber evidence="5">3.5.2.9</ecNumber>
    </submittedName>
</protein>
<dbReference type="InterPro" id="IPR010016">
    <property type="entry name" value="PxpB"/>
</dbReference>